<sequence>MNSLPCTFGGVHLLKLALLCSGTCCRVVGAALAAVARALTVTRPVKYGSRRCQVPEQQGDAPLGLGRLPDFRDASCRVAHAARRADPHIPPV</sequence>
<dbReference type="AlphaFoldDB" id="A0AAN9ZAD6"/>
<keyword evidence="2" id="KW-1185">Reference proteome</keyword>
<dbReference type="EMBL" id="JAZDUA010000109">
    <property type="protein sequence ID" value="KAK7867810.1"/>
    <property type="molecule type" value="Genomic_DNA"/>
</dbReference>
<evidence type="ECO:0000313" key="1">
    <source>
        <dbReference type="EMBL" id="KAK7867810.1"/>
    </source>
</evidence>
<name>A0AAN9ZAD6_9ORTH</name>
<evidence type="ECO:0000313" key="2">
    <source>
        <dbReference type="Proteomes" id="UP001378592"/>
    </source>
</evidence>
<gene>
    <name evidence="1" type="ORF">R5R35_008256</name>
</gene>
<organism evidence="1 2">
    <name type="scientific">Gryllus longicercus</name>
    <dbReference type="NCBI Taxonomy" id="2509291"/>
    <lineage>
        <taxon>Eukaryota</taxon>
        <taxon>Metazoa</taxon>
        <taxon>Ecdysozoa</taxon>
        <taxon>Arthropoda</taxon>
        <taxon>Hexapoda</taxon>
        <taxon>Insecta</taxon>
        <taxon>Pterygota</taxon>
        <taxon>Neoptera</taxon>
        <taxon>Polyneoptera</taxon>
        <taxon>Orthoptera</taxon>
        <taxon>Ensifera</taxon>
        <taxon>Gryllidea</taxon>
        <taxon>Grylloidea</taxon>
        <taxon>Gryllidae</taxon>
        <taxon>Gryllinae</taxon>
        <taxon>Gryllus</taxon>
    </lineage>
</organism>
<dbReference type="Proteomes" id="UP001378592">
    <property type="component" value="Unassembled WGS sequence"/>
</dbReference>
<reference evidence="1 2" key="1">
    <citation type="submission" date="2024-03" db="EMBL/GenBank/DDBJ databases">
        <title>The genome assembly and annotation of the cricket Gryllus longicercus Weissman &amp; Gray.</title>
        <authorList>
            <person name="Szrajer S."/>
            <person name="Gray D."/>
            <person name="Ylla G."/>
        </authorList>
    </citation>
    <scope>NUCLEOTIDE SEQUENCE [LARGE SCALE GENOMIC DNA]</scope>
    <source>
        <strain evidence="1">DAG 2021-001</strain>
        <tissue evidence="1">Whole body minus gut</tissue>
    </source>
</reference>
<accession>A0AAN9ZAD6</accession>
<comment type="caution">
    <text evidence="1">The sequence shown here is derived from an EMBL/GenBank/DDBJ whole genome shotgun (WGS) entry which is preliminary data.</text>
</comment>
<protein>
    <submittedName>
        <fullName evidence="1">Uncharacterized protein</fullName>
    </submittedName>
</protein>
<proteinExistence type="predicted"/>